<dbReference type="AlphaFoldDB" id="A0A8H5KJW1"/>
<feature type="region of interest" description="Disordered" evidence="1">
    <location>
        <begin position="29"/>
        <end position="180"/>
    </location>
</feature>
<dbReference type="OrthoDB" id="10568355at2759"/>
<gene>
    <name evidence="2" type="ORF">FPCIR_13276</name>
</gene>
<comment type="caution">
    <text evidence="2">The sequence shown here is derived from an EMBL/GenBank/DDBJ whole genome shotgun (WGS) entry which is preliminary data.</text>
</comment>
<feature type="compositionally biased region" description="Polar residues" evidence="1">
    <location>
        <begin position="36"/>
        <end position="51"/>
    </location>
</feature>
<reference evidence="2 3" key="1">
    <citation type="submission" date="2020-05" db="EMBL/GenBank/DDBJ databases">
        <title>Identification and distribution of gene clusters putatively required for synthesis of sphingolipid metabolism inhibitors in phylogenetically diverse species of the filamentous fungus Fusarium.</title>
        <authorList>
            <person name="Kim H.-S."/>
            <person name="Busman M."/>
            <person name="Brown D.W."/>
            <person name="Divon H."/>
            <person name="Uhlig S."/>
            <person name="Proctor R.H."/>
        </authorList>
    </citation>
    <scope>NUCLEOTIDE SEQUENCE [LARGE SCALE GENOMIC DNA]</scope>
    <source>
        <strain evidence="2 3">NRRL 36939</strain>
    </source>
</reference>
<sequence>MSAPSPPFFENEIDNEYWSRELQALREVNLIENAEQDTSPYDAQQTEQATQDPQDSLDESPEDESPEDETLWGQPGSSLSPPPSPPPSQSTLALPVPAPPVITGVTEPQTAPPAPFGPEMVANKVLDESIAPKLPKAPQPKKSRAAAKRVPKQKAPKRARNGRDKQPKRITPNQQQKLWDQQGAAMFARLREQQAAEATKAAAGPLHQLPVGGYYPPVASSVYQQPPVPTAAFGAYVPSPALSLPLPPPLPLPPAPPLALAPHLAPPPPPPAPSFPQISPTSMDPGMMPVGQGSEAAIWQPFAPQQQDMDQQVDNLIQSALEEVLKSLGFRS</sequence>
<protein>
    <submittedName>
        <fullName evidence="2">Uncharacterized protein</fullName>
    </submittedName>
</protein>
<keyword evidence="3" id="KW-1185">Reference proteome</keyword>
<feature type="compositionally biased region" description="Pro residues" evidence="1">
    <location>
        <begin position="261"/>
        <end position="274"/>
    </location>
</feature>
<organism evidence="2 3">
    <name type="scientific">Fusarium pseudocircinatum</name>
    <dbReference type="NCBI Taxonomy" id="56676"/>
    <lineage>
        <taxon>Eukaryota</taxon>
        <taxon>Fungi</taxon>
        <taxon>Dikarya</taxon>
        <taxon>Ascomycota</taxon>
        <taxon>Pezizomycotina</taxon>
        <taxon>Sordariomycetes</taxon>
        <taxon>Hypocreomycetidae</taxon>
        <taxon>Hypocreales</taxon>
        <taxon>Nectriaceae</taxon>
        <taxon>Fusarium</taxon>
        <taxon>Fusarium fujikuroi species complex</taxon>
    </lineage>
</organism>
<feature type="region of interest" description="Disordered" evidence="1">
    <location>
        <begin position="261"/>
        <end position="292"/>
    </location>
</feature>
<name>A0A8H5KJW1_9HYPO</name>
<dbReference type="EMBL" id="JAAOAS010000480">
    <property type="protein sequence ID" value="KAF5575187.1"/>
    <property type="molecule type" value="Genomic_DNA"/>
</dbReference>
<feature type="compositionally biased region" description="Basic residues" evidence="1">
    <location>
        <begin position="139"/>
        <end position="160"/>
    </location>
</feature>
<dbReference type="Proteomes" id="UP000546213">
    <property type="component" value="Unassembled WGS sequence"/>
</dbReference>
<proteinExistence type="predicted"/>
<accession>A0A8H5KJW1</accession>
<evidence type="ECO:0000256" key="1">
    <source>
        <dbReference type="SAM" id="MobiDB-lite"/>
    </source>
</evidence>
<evidence type="ECO:0000313" key="3">
    <source>
        <dbReference type="Proteomes" id="UP000546213"/>
    </source>
</evidence>
<feature type="compositionally biased region" description="Acidic residues" evidence="1">
    <location>
        <begin position="55"/>
        <end position="70"/>
    </location>
</feature>
<evidence type="ECO:0000313" key="2">
    <source>
        <dbReference type="EMBL" id="KAF5575187.1"/>
    </source>
</evidence>